<feature type="compositionally biased region" description="Basic and acidic residues" evidence="1">
    <location>
        <begin position="64"/>
        <end position="74"/>
    </location>
</feature>
<feature type="region of interest" description="Disordered" evidence="1">
    <location>
        <begin position="43"/>
        <end position="74"/>
    </location>
</feature>
<sequence>MPPTSTTHDTISHGRFVPYQRLTQGHYAASCFAPYRYEMPEATNRSGRWPEQFADVPPETATEPMERSKEIEAQ</sequence>
<evidence type="ECO:0000256" key="1">
    <source>
        <dbReference type="SAM" id="MobiDB-lite"/>
    </source>
</evidence>
<dbReference type="GeneID" id="5968616"/>
<accession>Q0V6P7</accession>
<evidence type="ECO:0000313" key="2">
    <source>
        <dbReference type="EMBL" id="EAT91812.1"/>
    </source>
</evidence>
<proteinExistence type="predicted"/>
<dbReference type="HOGENOM" id="CLU_2688619_0_0_1"/>
<organism evidence="2 3">
    <name type="scientific">Phaeosphaeria nodorum (strain SN15 / ATCC MYA-4574 / FGSC 10173)</name>
    <name type="common">Glume blotch fungus</name>
    <name type="synonym">Parastagonospora nodorum</name>
    <dbReference type="NCBI Taxonomy" id="321614"/>
    <lineage>
        <taxon>Eukaryota</taxon>
        <taxon>Fungi</taxon>
        <taxon>Dikarya</taxon>
        <taxon>Ascomycota</taxon>
        <taxon>Pezizomycotina</taxon>
        <taxon>Dothideomycetes</taxon>
        <taxon>Pleosporomycetidae</taxon>
        <taxon>Pleosporales</taxon>
        <taxon>Pleosporineae</taxon>
        <taxon>Phaeosphaeriaceae</taxon>
        <taxon>Parastagonospora</taxon>
    </lineage>
</organism>
<dbReference type="EMBL" id="CH445325">
    <property type="protein sequence ID" value="EAT91812.1"/>
    <property type="molecule type" value="Genomic_DNA"/>
</dbReference>
<name>Q0V6P7_PHANO</name>
<gene>
    <name evidence="2" type="ORF">SNOG_00317</name>
</gene>
<dbReference type="Proteomes" id="UP000001055">
    <property type="component" value="Unassembled WGS sequence"/>
</dbReference>
<evidence type="ECO:0000313" key="3">
    <source>
        <dbReference type="Proteomes" id="UP000001055"/>
    </source>
</evidence>
<dbReference type="AlphaFoldDB" id="Q0V6P7"/>
<dbReference type="RefSeq" id="XP_001791007.1">
    <property type="nucleotide sequence ID" value="XM_001790955.1"/>
</dbReference>
<protein>
    <submittedName>
        <fullName evidence="2">Uncharacterized protein</fullName>
    </submittedName>
</protein>
<dbReference type="InParanoid" id="Q0V6P7"/>
<reference evidence="3" key="1">
    <citation type="journal article" date="2007" name="Plant Cell">
        <title>Dothideomycete-plant interactions illuminated by genome sequencing and EST analysis of the wheat pathogen Stagonospora nodorum.</title>
        <authorList>
            <person name="Hane J.K."/>
            <person name="Lowe R.G."/>
            <person name="Solomon P.S."/>
            <person name="Tan K.C."/>
            <person name="Schoch C.L."/>
            <person name="Spatafora J.W."/>
            <person name="Crous P.W."/>
            <person name="Kodira C."/>
            <person name="Birren B.W."/>
            <person name="Galagan J.E."/>
            <person name="Torriani S.F."/>
            <person name="McDonald B.A."/>
            <person name="Oliver R.P."/>
        </authorList>
    </citation>
    <scope>NUCLEOTIDE SEQUENCE [LARGE SCALE GENOMIC DNA]</scope>
    <source>
        <strain evidence="3">SN15 / ATCC MYA-4574 / FGSC 10173</strain>
    </source>
</reference>
<dbReference type="KEGG" id="pno:SNOG_00317"/>